<evidence type="ECO:0000313" key="2">
    <source>
        <dbReference type="Proteomes" id="UP000005237"/>
    </source>
</evidence>
<sequence>MLLSFLIRCKKSLSEDWSRCKNLLFIDAIGSLELNRYPISTVSRSSNCNPWNIGGLLLISCLSTSL</sequence>
<protein>
    <submittedName>
        <fullName evidence="1">Uncharacterized protein</fullName>
    </submittedName>
</protein>
<dbReference type="Proteomes" id="UP000005237">
    <property type="component" value="Unassembled WGS sequence"/>
</dbReference>
<accession>A0A8R1EMT8</accession>
<name>A0A8R1EMT8_CAEJA</name>
<evidence type="ECO:0000313" key="1">
    <source>
        <dbReference type="EnsemblMetazoa" id="CJA39821.1"/>
    </source>
</evidence>
<reference evidence="2" key="1">
    <citation type="submission" date="2010-08" db="EMBL/GenBank/DDBJ databases">
        <authorList>
            <consortium name="Caenorhabditis japonica Sequencing Consortium"/>
            <person name="Wilson R.K."/>
        </authorList>
    </citation>
    <scope>NUCLEOTIDE SEQUENCE [LARGE SCALE GENOMIC DNA]</scope>
    <source>
        <strain evidence="2">DF5081</strain>
    </source>
</reference>
<reference evidence="1" key="2">
    <citation type="submission" date="2022-06" db="UniProtKB">
        <authorList>
            <consortium name="EnsemblMetazoa"/>
        </authorList>
    </citation>
    <scope>IDENTIFICATION</scope>
    <source>
        <strain evidence="1">DF5081</strain>
    </source>
</reference>
<organism evidence="1 2">
    <name type="scientific">Caenorhabditis japonica</name>
    <dbReference type="NCBI Taxonomy" id="281687"/>
    <lineage>
        <taxon>Eukaryota</taxon>
        <taxon>Metazoa</taxon>
        <taxon>Ecdysozoa</taxon>
        <taxon>Nematoda</taxon>
        <taxon>Chromadorea</taxon>
        <taxon>Rhabditida</taxon>
        <taxon>Rhabditina</taxon>
        <taxon>Rhabditomorpha</taxon>
        <taxon>Rhabditoidea</taxon>
        <taxon>Rhabditidae</taxon>
        <taxon>Peloderinae</taxon>
        <taxon>Caenorhabditis</taxon>
    </lineage>
</organism>
<keyword evidence="2" id="KW-1185">Reference proteome</keyword>
<dbReference type="AlphaFoldDB" id="A0A8R1EMT8"/>
<proteinExistence type="predicted"/>
<dbReference type="EnsemblMetazoa" id="CJA39821.1">
    <property type="protein sequence ID" value="CJA39821.1"/>
    <property type="gene ID" value="WBGene00215669"/>
</dbReference>